<dbReference type="CDD" id="cd00757">
    <property type="entry name" value="ThiF_MoeB_HesA_family"/>
    <property type="match status" value="1"/>
</dbReference>
<evidence type="ECO:0000256" key="1">
    <source>
        <dbReference type="ARBA" id="ARBA00009919"/>
    </source>
</evidence>
<keyword evidence="3" id="KW-0808">Transferase</keyword>
<feature type="domain" description="THIF-type NAD/FAD binding fold" evidence="2">
    <location>
        <begin position="7"/>
        <end position="232"/>
    </location>
</feature>
<dbReference type="GO" id="GO:0004792">
    <property type="term" value="F:thiosulfate-cyanide sulfurtransferase activity"/>
    <property type="evidence" value="ECO:0007669"/>
    <property type="project" value="TreeGrafter"/>
</dbReference>
<sequence length="236" mass="24761">MNERYIRQVPLLGETGQKILNDTTVFIAGAGGLGSPASMYLAAAGIGSIRICDLDVIELSNMNRQILHTEDRIGTSKAESAKKTLESLNPDCSVTALSEKIDETSVLRLIGDAEVIVDCMDNFSARFALNKAALDLGIPLMHGAVSGFTGQATLVVPGKTPCLSCMFQNANTTTKTPVIGAAAGVIGSIEAAEVIKHLTGTGSTLAGRLLLYDGAQNSMEVFTVKKSPRCPVCTTL</sequence>
<dbReference type="GO" id="GO:0005737">
    <property type="term" value="C:cytoplasm"/>
    <property type="evidence" value="ECO:0007669"/>
    <property type="project" value="TreeGrafter"/>
</dbReference>
<dbReference type="InterPro" id="IPR035985">
    <property type="entry name" value="Ubiquitin-activating_enz"/>
</dbReference>
<protein>
    <submittedName>
        <fullName evidence="3">Sulfur carrier protein adenylyltransferase</fullName>
        <ecNumber evidence="3">2.7.7.80</ecNumber>
    </submittedName>
</protein>
<name>A0A644VEQ3_9ZZZZ</name>
<reference evidence="3" key="1">
    <citation type="submission" date="2019-08" db="EMBL/GenBank/DDBJ databases">
        <authorList>
            <person name="Kucharzyk K."/>
            <person name="Murdoch R.W."/>
            <person name="Higgins S."/>
            <person name="Loffler F."/>
        </authorList>
    </citation>
    <scope>NUCLEOTIDE SEQUENCE</scope>
</reference>
<dbReference type="GO" id="GO:0061605">
    <property type="term" value="F:molybdopterin-synthase adenylyltransferase activity"/>
    <property type="evidence" value="ECO:0007669"/>
    <property type="project" value="UniProtKB-EC"/>
</dbReference>
<proteinExistence type="inferred from homology"/>
<dbReference type="InterPro" id="IPR045886">
    <property type="entry name" value="ThiF/MoeB/HesA"/>
</dbReference>
<dbReference type="InterPro" id="IPR000594">
    <property type="entry name" value="ThiF_NAD_FAD-bd"/>
</dbReference>
<dbReference type="PANTHER" id="PTHR10953">
    <property type="entry name" value="UBIQUITIN-ACTIVATING ENZYME E1"/>
    <property type="match status" value="1"/>
</dbReference>
<dbReference type="PANTHER" id="PTHR10953:SF102">
    <property type="entry name" value="ADENYLYLTRANSFERASE AND SULFURTRANSFERASE MOCS3"/>
    <property type="match status" value="1"/>
</dbReference>
<dbReference type="SUPFAM" id="SSF69572">
    <property type="entry name" value="Activating enzymes of the ubiquitin-like proteins"/>
    <property type="match status" value="1"/>
</dbReference>
<evidence type="ECO:0000259" key="2">
    <source>
        <dbReference type="Pfam" id="PF00899"/>
    </source>
</evidence>
<comment type="caution">
    <text evidence="3">The sequence shown here is derived from an EMBL/GenBank/DDBJ whole genome shotgun (WGS) entry which is preliminary data.</text>
</comment>
<comment type="similarity">
    <text evidence="1">Belongs to the HesA/MoeB/ThiF family.</text>
</comment>
<dbReference type="GO" id="GO:0008641">
    <property type="term" value="F:ubiquitin-like modifier activating enzyme activity"/>
    <property type="evidence" value="ECO:0007669"/>
    <property type="project" value="InterPro"/>
</dbReference>
<organism evidence="3">
    <name type="scientific">bioreactor metagenome</name>
    <dbReference type="NCBI Taxonomy" id="1076179"/>
    <lineage>
        <taxon>unclassified sequences</taxon>
        <taxon>metagenomes</taxon>
        <taxon>ecological metagenomes</taxon>
    </lineage>
</organism>
<dbReference type="AlphaFoldDB" id="A0A644VEQ3"/>
<dbReference type="Gene3D" id="3.40.50.720">
    <property type="entry name" value="NAD(P)-binding Rossmann-like Domain"/>
    <property type="match status" value="1"/>
</dbReference>
<dbReference type="EMBL" id="VSSQ01000288">
    <property type="protein sequence ID" value="MPL89798.1"/>
    <property type="molecule type" value="Genomic_DNA"/>
</dbReference>
<dbReference type="FunFam" id="3.40.50.720:FF:000080">
    <property type="entry name" value="Thiazole biosynthesis adenylyltransferase ThiF"/>
    <property type="match status" value="1"/>
</dbReference>
<accession>A0A644VEQ3</accession>
<keyword evidence="3" id="KW-0548">Nucleotidyltransferase</keyword>
<dbReference type="EC" id="2.7.7.80" evidence="3"/>
<evidence type="ECO:0000313" key="3">
    <source>
        <dbReference type="EMBL" id="MPL89798.1"/>
    </source>
</evidence>
<dbReference type="Pfam" id="PF00899">
    <property type="entry name" value="ThiF"/>
    <property type="match status" value="1"/>
</dbReference>
<gene>
    <name evidence="3" type="primary">ttuC_3</name>
    <name evidence="3" type="ORF">SDC9_35840</name>
</gene>